<evidence type="ECO:0000256" key="1">
    <source>
        <dbReference type="ARBA" id="ARBA00022679"/>
    </source>
</evidence>
<feature type="domain" description="N-acetyltransferase" evidence="2">
    <location>
        <begin position="90"/>
        <end position="187"/>
    </location>
</feature>
<dbReference type="SUPFAM" id="SSF55729">
    <property type="entry name" value="Acyl-CoA N-acyltransferases (Nat)"/>
    <property type="match status" value="1"/>
</dbReference>
<dbReference type="AlphaFoldDB" id="A0A4U8YUD8"/>
<dbReference type="CDD" id="cd04301">
    <property type="entry name" value="NAT_SF"/>
    <property type="match status" value="1"/>
</dbReference>
<protein>
    <submittedName>
        <fullName evidence="3">Acyl-coa n-acyltransferase</fullName>
    </submittedName>
</protein>
<evidence type="ECO:0000313" key="4">
    <source>
        <dbReference type="Proteomes" id="UP000507962"/>
    </source>
</evidence>
<gene>
    <name evidence="3" type="ORF">MSL71_48830</name>
</gene>
<dbReference type="InterPro" id="IPR050769">
    <property type="entry name" value="NAT_camello-type"/>
</dbReference>
<dbReference type="Pfam" id="PF00583">
    <property type="entry name" value="Acetyltransf_1"/>
    <property type="match status" value="1"/>
</dbReference>
<dbReference type="RefSeq" id="WP_180146536.1">
    <property type="nucleotide sequence ID" value="NZ_CAADHO010000014.1"/>
</dbReference>
<reference evidence="3 4" key="1">
    <citation type="submission" date="2019-03" db="EMBL/GenBank/DDBJ databases">
        <authorList>
            <person name="Nijsse B."/>
        </authorList>
    </citation>
    <scope>NUCLEOTIDE SEQUENCE [LARGE SCALE GENOMIC DNA]</scope>
    <source>
        <strain evidence="3">Desulfoluna butyratoxydans MSL71</strain>
    </source>
</reference>
<dbReference type="PANTHER" id="PTHR13947:SF37">
    <property type="entry name" value="LD18367P"/>
    <property type="match status" value="1"/>
</dbReference>
<dbReference type="PROSITE" id="PS51186">
    <property type="entry name" value="GNAT"/>
    <property type="match status" value="1"/>
</dbReference>
<evidence type="ECO:0000259" key="2">
    <source>
        <dbReference type="PROSITE" id="PS51186"/>
    </source>
</evidence>
<proteinExistence type="predicted"/>
<accession>A0A4U8YUD8</accession>
<name>A0A4U8YUD8_9BACT</name>
<keyword evidence="4" id="KW-1185">Reference proteome</keyword>
<dbReference type="GO" id="GO:0008080">
    <property type="term" value="F:N-acetyltransferase activity"/>
    <property type="evidence" value="ECO:0007669"/>
    <property type="project" value="InterPro"/>
</dbReference>
<keyword evidence="3" id="KW-0012">Acyltransferase</keyword>
<dbReference type="InterPro" id="IPR000182">
    <property type="entry name" value="GNAT_dom"/>
</dbReference>
<evidence type="ECO:0000313" key="3">
    <source>
        <dbReference type="EMBL" id="VFQ47197.1"/>
    </source>
</evidence>
<sequence>MQAHASTESVSPLPMGGLAVEEGYVTGLIGRITSLEASFYRENWQLGRRFEGVIATGLSEFFNRYEAGVDAFFRVMQYTESPGCPMPLCDTVMGSLAVDRSGREKPGEVALRWFFLHPSLHGHGLGKVLMARAVGFAREAGAREMVVETFEGLEAACAIYESSGFVLESRWEGVQWGRPLPERRYRLVL</sequence>
<organism evidence="3 4">
    <name type="scientific">Desulfoluna butyratoxydans</name>
    <dbReference type="NCBI Taxonomy" id="231438"/>
    <lineage>
        <taxon>Bacteria</taxon>
        <taxon>Pseudomonadati</taxon>
        <taxon>Thermodesulfobacteriota</taxon>
        <taxon>Desulfobacteria</taxon>
        <taxon>Desulfobacterales</taxon>
        <taxon>Desulfolunaceae</taxon>
        <taxon>Desulfoluna</taxon>
    </lineage>
</organism>
<dbReference type="PANTHER" id="PTHR13947">
    <property type="entry name" value="GNAT FAMILY N-ACETYLTRANSFERASE"/>
    <property type="match status" value="1"/>
</dbReference>
<dbReference type="EMBL" id="CAADHO010000014">
    <property type="protein sequence ID" value="VFQ47197.1"/>
    <property type="molecule type" value="Genomic_DNA"/>
</dbReference>
<dbReference type="Proteomes" id="UP000507962">
    <property type="component" value="Unassembled WGS sequence"/>
</dbReference>
<dbReference type="InterPro" id="IPR016181">
    <property type="entry name" value="Acyl_CoA_acyltransferase"/>
</dbReference>
<keyword evidence="1 3" id="KW-0808">Transferase</keyword>
<dbReference type="Gene3D" id="3.40.630.30">
    <property type="match status" value="1"/>
</dbReference>